<gene>
    <name evidence="4" type="ORF">ABENE_11480</name>
</gene>
<dbReference type="eggNOG" id="COG0494">
    <property type="taxonomic scope" value="Bacteria"/>
</dbReference>
<accession>V4PU22</accession>
<evidence type="ECO:0000313" key="4">
    <source>
        <dbReference type="EMBL" id="ESQ90884.1"/>
    </source>
</evidence>
<comment type="cofactor">
    <cofactor evidence="1">
        <name>Mg(2+)</name>
        <dbReference type="ChEBI" id="CHEBI:18420"/>
    </cofactor>
</comment>
<dbReference type="InterPro" id="IPR000086">
    <property type="entry name" value="NUDIX_hydrolase_dom"/>
</dbReference>
<dbReference type="PANTHER" id="PTHR43736">
    <property type="entry name" value="ADP-RIBOSE PYROPHOSPHATASE"/>
    <property type="match status" value="1"/>
</dbReference>
<keyword evidence="5" id="KW-1185">Reference proteome</keyword>
<evidence type="ECO:0000256" key="1">
    <source>
        <dbReference type="ARBA" id="ARBA00001946"/>
    </source>
</evidence>
<dbReference type="PANTHER" id="PTHR43736:SF1">
    <property type="entry name" value="DIHYDRONEOPTERIN TRIPHOSPHATE DIPHOSPHATASE"/>
    <property type="match status" value="1"/>
</dbReference>
<dbReference type="GO" id="GO:0016787">
    <property type="term" value="F:hydrolase activity"/>
    <property type="evidence" value="ECO:0007669"/>
    <property type="project" value="UniProtKB-KW"/>
</dbReference>
<dbReference type="Gene3D" id="3.90.79.10">
    <property type="entry name" value="Nucleoside Triphosphate Pyrophosphohydrolase"/>
    <property type="match status" value="1"/>
</dbReference>
<dbReference type="PROSITE" id="PS00893">
    <property type="entry name" value="NUDIX_BOX"/>
    <property type="match status" value="1"/>
</dbReference>
<dbReference type="AlphaFoldDB" id="V4PU22"/>
<organism evidence="4 5">
    <name type="scientific">Asticcacaulis benevestitus DSM 16100 = ATCC BAA-896</name>
    <dbReference type="NCBI Taxonomy" id="1121022"/>
    <lineage>
        <taxon>Bacteria</taxon>
        <taxon>Pseudomonadati</taxon>
        <taxon>Pseudomonadota</taxon>
        <taxon>Alphaproteobacteria</taxon>
        <taxon>Caulobacterales</taxon>
        <taxon>Caulobacteraceae</taxon>
        <taxon>Asticcacaulis</taxon>
    </lineage>
</organism>
<dbReference type="EMBL" id="AWGB01000021">
    <property type="protein sequence ID" value="ESQ90884.1"/>
    <property type="molecule type" value="Genomic_DNA"/>
</dbReference>
<protein>
    <recommendedName>
        <fullName evidence="3">Nudix hydrolase domain-containing protein</fullName>
    </recommendedName>
</protein>
<dbReference type="SUPFAM" id="SSF55811">
    <property type="entry name" value="Nudix"/>
    <property type="match status" value="1"/>
</dbReference>
<reference evidence="4 5" key="1">
    <citation type="journal article" date="2014" name="Nature">
        <title>Sequential evolution of bacterial morphology by co-option of a developmental regulator.</title>
        <authorList>
            <person name="Jiang C."/>
            <person name="Brown P.J."/>
            <person name="Ducret A."/>
            <person name="Brun Y.V."/>
        </authorList>
    </citation>
    <scope>NUCLEOTIDE SEQUENCE [LARGE SCALE GENOMIC DNA]</scope>
    <source>
        <strain evidence="4 5">DSM 16100</strain>
    </source>
</reference>
<dbReference type="PATRIC" id="fig|1121022.4.peg.2326"/>
<keyword evidence="2" id="KW-0378">Hydrolase</keyword>
<dbReference type="RefSeq" id="WP_018081071.1">
    <property type="nucleotide sequence ID" value="NZ_AQWM01000003.1"/>
</dbReference>
<comment type="caution">
    <text evidence="4">The sequence shown here is derived from an EMBL/GenBank/DDBJ whole genome shotgun (WGS) entry which is preliminary data.</text>
</comment>
<dbReference type="CDD" id="cd04682">
    <property type="entry name" value="NUDIX_Hydrolase"/>
    <property type="match status" value="1"/>
</dbReference>
<proteinExistence type="predicted"/>
<dbReference type="Pfam" id="PF00293">
    <property type="entry name" value="NUDIX"/>
    <property type="match status" value="1"/>
</dbReference>
<evidence type="ECO:0000256" key="2">
    <source>
        <dbReference type="ARBA" id="ARBA00022801"/>
    </source>
</evidence>
<evidence type="ECO:0000259" key="3">
    <source>
        <dbReference type="PROSITE" id="PS51462"/>
    </source>
</evidence>
<sequence length="140" mass="15739">MWNEVGFSGTKIALMCETALVAYLRDEKEGIPFPGLWDLPGGGREADENPVDCVIREVEEEFGLRLSAERISGLTRYVSQTPGGLDTYFCRADVSAEEIQQIRFGSEGQRWSLMPIEMFISHKRAIPHLQHRLKALLAVS</sequence>
<feature type="domain" description="Nudix hydrolase" evidence="3">
    <location>
        <begin position="1"/>
        <end position="138"/>
    </location>
</feature>
<evidence type="ECO:0000313" key="5">
    <source>
        <dbReference type="Proteomes" id="UP000017837"/>
    </source>
</evidence>
<dbReference type="PROSITE" id="PS51462">
    <property type="entry name" value="NUDIX"/>
    <property type="match status" value="1"/>
</dbReference>
<dbReference type="InterPro" id="IPR015797">
    <property type="entry name" value="NUDIX_hydrolase-like_dom_sf"/>
</dbReference>
<dbReference type="OrthoDB" id="9761969at2"/>
<dbReference type="STRING" id="1121022.GCA_000376105_01405"/>
<dbReference type="InterPro" id="IPR020084">
    <property type="entry name" value="NUDIX_hydrolase_CS"/>
</dbReference>
<name>V4PU22_9CAUL</name>
<dbReference type="Proteomes" id="UP000017837">
    <property type="component" value="Unassembled WGS sequence"/>
</dbReference>